<evidence type="ECO:0000313" key="3">
    <source>
        <dbReference type="Proteomes" id="UP000734511"/>
    </source>
</evidence>
<sequence length="686" mass="73042">MAERAQSAMRRALETNSQADLDAAVGLLRRLRRATAHTDDGRTSLTLSHFLVRRYELSGRRDDLDEAIDLLETLCARGDLPTALRPMAVDQLGTALMRRHESSGADGDLRGAEAALRQAVSLHLPGDLRTGATDALGVVLRMCFVRWGEADVLEEAVAMGRRAAAPSGGVGSDRFSALNNLAVTLRIRSERFGRLADLDEAVTLGREALAVIAPGHPRLPGLRFNLGQALRLRAARAEPGPQAERDLDAAMELLLSAAAALPPGSPERSRASAGLATAYRERFDHTGDEGDLEAAVRWTRDALARAEGGRADRYAMLSNLGTALGARFRLRGSTQDLQDALEALKAAALALPDDHAAKPLVLAESGILLWELHERTGDPAVLDRSVLVQSRALELMLPQSPEEPGRRSNLGLALRTRGILTGSVDDLDAAVREGEAAADAEPRGSRRRPLVLSVLAGSHWARFEASGERADLDDTVRAAEESLTGRSAADPGRAEALRTLGTALAARAGQAGSEHDRSRDLRQAVAALREAAGTEGTAARLLVDSARRWGEVAAALEDWDDAVEGFRAAVGALPTLAWPGIVRADQERLLAENDSLAQDAAAAALRARAPETALCLLEQGRGVIWSHLLDAEGARAEIGRLRQTREGAELADRLEAIRQEMDTLGPLGLSGTPPGTVSGTMREASP</sequence>
<name>A0ABX0ZRS0_9ACTN</name>
<accession>A0ABX0ZRS0</accession>
<evidence type="ECO:0000256" key="1">
    <source>
        <dbReference type="SAM" id="MobiDB-lite"/>
    </source>
</evidence>
<feature type="compositionally biased region" description="Low complexity" evidence="1">
    <location>
        <begin position="664"/>
        <end position="676"/>
    </location>
</feature>
<evidence type="ECO:0000313" key="2">
    <source>
        <dbReference type="EMBL" id="NJP44979.1"/>
    </source>
</evidence>
<protein>
    <submittedName>
        <fullName evidence="2">Tetratricopeptide repeat protein</fullName>
    </submittedName>
</protein>
<keyword evidence="3" id="KW-1185">Reference proteome</keyword>
<dbReference type="EMBL" id="JAATEJ010000012">
    <property type="protein sequence ID" value="NJP44979.1"/>
    <property type="molecule type" value="Genomic_DNA"/>
</dbReference>
<gene>
    <name evidence="2" type="ORF">HCN08_16465</name>
</gene>
<dbReference type="Gene3D" id="1.25.40.10">
    <property type="entry name" value="Tetratricopeptide repeat domain"/>
    <property type="match status" value="2"/>
</dbReference>
<dbReference type="InterPro" id="IPR011990">
    <property type="entry name" value="TPR-like_helical_dom_sf"/>
</dbReference>
<dbReference type="RefSeq" id="WP_167983850.1">
    <property type="nucleotide sequence ID" value="NZ_JAATEJ010000012.1"/>
</dbReference>
<feature type="region of interest" description="Disordered" evidence="1">
    <location>
        <begin position="664"/>
        <end position="686"/>
    </location>
</feature>
<organism evidence="2 3">
    <name type="scientific">Actinacidiphila epipremni</name>
    <dbReference type="NCBI Taxonomy" id="2053013"/>
    <lineage>
        <taxon>Bacteria</taxon>
        <taxon>Bacillati</taxon>
        <taxon>Actinomycetota</taxon>
        <taxon>Actinomycetes</taxon>
        <taxon>Kitasatosporales</taxon>
        <taxon>Streptomycetaceae</taxon>
        <taxon>Actinacidiphila</taxon>
    </lineage>
</organism>
<dbReference type="Proteomes" id="UP000734511">
    <property type="component" value="Unassembled WGS sequence"/>
</dbReference>
<comment type="caution">
    <text evidence="2">The sequence shown here is derived from an EMBL/GenBank/DDBJ whole genome shotgun (WGS) entry which is preliminary data.</text>
</comment>
<reference evidence="2 3" key="1">
    <citation type="submission" date="2020-03" db="EMBL/GenBank/DDBJ databases">
        <title>WGS of actinomycetes isolated from Thailand.</title>
        <authorList>
            <person name="Thawai C."/>
        </authorList>
    </citation>
    <scope>NUCLEOTIDE SEQUENCE [LARGE SCALE GENOMIC DNA]</scope>
    <source>
        <strain evidence="2 3">PRB2-1</strain>
    </source>
</reference>
<proteinExistence type="predicted"/>